<evidence type="ECO:0000313" key="2">
    <source>
        <dbReference type="EMBL" id="VAX31108.1"/>
    </source>
</evidence>
<feature type="transmembrane region" description="Helical" evidence="1">
    <location>
        <begin position="6"/>
        <end position="29"/>
    </location>
</feature>
<reference evidence="2" key="1">
    <citation type="submission" date="2018-06" db="EMBL/GenBank/DDBJ databases">
        <authorList>
            <person name="Zhirakovskaya E."/>
        </authorList>
    </citation>
    <scope>NUCLEOTIDE SEQUENCE</scope>
</reference>
<dbReference type="AlphaFoldDB" id="A0A3B1D536"/>
<keyword evidence="1" id="KW-0472">Membrane</keyword>
<dbReference type="EMBL" id="UOGF01000071">
    <property type="protein sequence ID" value="VAX31108.1"/>
    <property type="molecule type" value="Genomic_DNA"/>
</dbReference>
<keyword evidence="1" id="KW-0812">Transmembrane</keyword>
<name>A0A3B1D536_9ZZZZ</name>
<evidence type="ECO:0000256" key="1">
    <source>
        <dbReference type="SAM" id="Phobius"/>
    </source>
</evidence>
<organism evidence="2">
    <name type="scientific">hydrothermal vent metagenome</name>
    <dbReference type="NCBI Taxonomy" id="652676"/>
    <lineage>
        <taxon>unclassified sequences</taxon>
        <taxon>metagenomes</taxon>
        <taxon>ecological metagenomes</taxon>
    </lineage>
</organism>
<accession>A0A3B1D536</accession>
<gene>
    <name evidence="2" type="ORF">MNBD_NITROSPIRAE01-1042</name>
</gene>
<protein>
    <submittedName>
        <fullName evidence="2">Uncharacterized protein</fullName>
    </submittedName>
</protein>
<sequence length="133" mass="14458">MIKVRAHGVLNIVMFVFLALVFGGSIAFAGPKSDAVKTMAEIMLRLNHHPSGSEMEVLRKITKSESVNKHELVLAGVLMNLEHKASSADKKKLKAILDDESASHAVHDIASILTSLNHKPSGGDKKKLQKLIQ</sequence>
<keyword evidence="1" id="KW-1133">Transmembrane helix</keyword>
<proteinExistence type="predicted"/>